<dbReference type="Gene3D" id="6.10.250.690">
    <property type="match status" value="1"/>
</dbReference>
<dbReference type="InterPro" id="IPR039420">
    <property type="entry name" value="WalR-like"/>
</dbReference>
<dbReference type="GO" id="GO:0000156">
    <property type="term" value="F:phosphorelay response regulator activity"/>
    <property type="evidence" value="ECO:0007669"/>
    <property type="project" value="TreeGrafter"/>
</dbReference>
<accession>A0A2W5HH31</accession>
<name>A0A2W5HH31_9BACT</name>
<evidence type="ECO:0000259" key="8">
    <source>
        <dbReference type="PROSITE" id="PS50110"/>
    </source>
</evidence>
<evidence type="ECO:0000256" key="6">
    <source>
        <dbReference type="PROSITE-ProRule" id="PRU00169"/>
    </source>
</evidence>
<evidence type="ECO:0000259" key="9">
    <source>
        <dbReference type="PROSITE" id="PS51755"/>
    </source>
</evidence>
<keyword evidence="5" id="KW-0804">Transcription</keyword>
<feature type="DNA-binding region" description="OmpR/PhoB-type" evidence="7">
    <location>
        <begin position="137"/>
        <end position="233"/>
    </location>
</feature>
<organism evidence="10 11">
    <name type="scientific">Micavibrio aeruginosavorus</name>
    <dbReference type="NCBI Taxonomy" id="349221"/>
    <lineage>
        <taxon>Bacteria</taxon>
        <taxon>Pseudomonadati</taxon>
        <taxon>Bdellovibrionota</taxon>
        <taxon>Bdellovibrionia</taxon>
        <taxon>Bdellovibrionales</taxon>
        <taxon>Pseudobdellovibrionaceae</taxon>
        <taxon>Micavibrio</taxon>
    </lineage>
</organism>
<dbReference type="Pfam" id="PF00072">
    <property type="entry name" value="Response_reg"/>
    <property type="match status" value="1"/>
</dbReference>
<dbReference type="CDD" id="cd00383">
    <property type="entry name" value="trans_reg_C"/>
    <property type="match status" value="1"/>
</dbReference>
<gene>
    <name evidence="10" type="ORF">DI586_08455</name>
</gene>
<protein>
    <submittedName>
        <fullName evidence="10">DNA-binding response regulator</fullName>
    </submittedName>
</protein>
<reference evidence="10 11" key="1">
    <citation type="submission" date="2017-08" db="EMBL/GenBank/DDBJ databases">
        <title>Infants hospitalized years apart are colonized by the same room-sourced microbial strains.</title>
        <authorList>
            <person name="Brooks B."/>
            <person name="Olm M.R."/>
            <person name="Firek B.A."/>
            <person name="Baker R."/>
            <person name="Thomas B.C."/>
            <person name="Morowitz M.J."/>
            <person name="Banfield J.F."/>
        </authorList>
    </citation>
    <scope>NUCLEOTIDE SEQUENCE [LARGE SCALE GENOMIC DNA]</scope>
    <source>
        <strain evidence="10">S2_006_000_R2_64</strain>
    </source>
</reference>
<dbReference type="InterPro" id="IPR016032">
    <property type="entry name" value="Sig_transdc_resp-reg_C-effctor"/>
</dbReference>
<evidence type="ECO:0000256" key="2">
    <source>
        <dbReference type="ARBA" id="ARBA00023012"/>
    </source>
</evidence>
<dbReference type="GO" id="GO:0032993">
    <property type="term" value="C:protein-DNA complex"/>
    <property type="evidence" value="ECO:0007669"/>
    <property type="project" value="TreeGrafter"/>
</dbReference>
<feature type="modified residue" description="4-aspartylphosphate" evidence="6">
    <location>
        <position position="63"/>
    </location>
</feature>
<evidence type="ECO:0000256" key="3">
    <source>
        <dbReference type="ARBA" id="ARBA00023015"/>
    </source>
</evidence>
<dbReference type="InterPro" id="IPR001867">
    <property type="entry name" value="OmpR/PhoB-type_DNA-bd"/>
</dbReference>
<dbReference type="AlphaFoldDB" id="A0A2W5HH31"/>
<dbReference type="GO" id="GO:0000976">
    <property type="term" value="F:transcription cis-regulatory region binding"/>
    <property type="evidence" value="ECO:0007669"/>
    <property type="project" value="TreeGrafter"/>
</dbReference>
<keyword evidence="3" id="KW-0805">Transcription regulation</keyword>
<dbReference type="PANTHER" id="PTHR48111:SF4">
    <property type="entry name" value="DNA-BINDING DUAL TRANSCRIPTIONAL REGULATOR OMPR"/>
    <property type="match status" value="1"/>
</dbReference>
<evidence type="ECO:0000313" key="10">
    <source>
        <dbReference type="EMBL" id="PZP54932.1"/>
    </source>
</evidence>
<dbReference type="SUPFAM" id="SSF52172">
    <property type="entry name" value="CheY-like"/>
    <property type="match status" value="1"/>
</dbReference>
<dbReference type="InterPro" id="IPR001789">
    <property type="entry name" value="Sig_transdc_resp-reg_receiver"/>
</dbReference>
<proteinExistence type="predicted"/>
<evidence type="ECO:0000256" key="5">
    <source>
        <dbReference type="ARBA" id="ARBA00023163"/>
    </source>
</evidence>
<dbReference type="Gene3D" id="3.40.50.2300">
    <property type="match status" value="1"/>
</dbReference>
<keyword evidence="4 7" id="KW-0238">DNA-binding</keyword>
<dbReference type="GO" id="GO:0005829">
    <property type="term" value="C:cytosol"/>
    <property type="evidence" value="ECO:0007669"/>
    <property type="project" value="TreeGrafter"/>
</dbReference>
<keyword evidence="2" id="KW-0902">Two-component regulatory system</keyword>
<dbReference type="SMART" id="SM00448">
    <property type="entry name" value="REC"/>
    <property type="match status" value="1"/>
</dbReference>
<evidence type="ECO:0000256" key="1">
    <source>
        <dbReference type="ARBA" id="ARBA00022553"/>
    </source>
</evidence>
<comment type="caution">
    <text evidence="10">The sequence shown here is derived from an EMBL/GenBank/DDBJ whole genome shotgun (WGS) entry which is preliminary data.</text>
</comment>
<dbReference type="Proteomes" id="UP000249739">
    <property type="component" value="Unassembled WGS sequence"/>
</dbReference>
<dbReference type="Gene3D" id="1.10.10.10">
    <property type="entry name" value="Winged helix-like DNA-binding domain superfamily/Winged helix DNA-binding domain"/>
    <property type="match status" value="1"/>
</dbReference>
<dbReference type="PROSITE" id="PS51755">
    <property type="entry name" value="OMPR_PHOB"/>
    <property type="match status" value="1"/>
</dbReference>
<dbReference type="PROSITE" id="PS50110">
    <property type="entry name" value="RESPONSE_REGULATORY"/>
    <property type="match status" value="1"/>
</dbReference>
<feature type="domain" description="OmpR/PhoB-type" evidence="9">
    <location>
        <begin position="137"/>
        <end position="233"/>
    </location>
</feature>
<dbReference type="SMART" id="SM00862">
    <property type="entry name" value="Trans_reg_C"/>
    <property type="match status" value="1"/>
</dbReference>
<dbReference type="InterPro" id="IPR036388">
    <property type="entry name" value="WH-like_DNA-bd_sf"/>
</dbReference>
<dbReference type="InterPro" id="IPR011006">
    <property type="entry name" value="CheY-like_superfamily"/>
</dbReference>
<keyword evidence="1 6" id="KW-0597">Phosphoprotein</keyword>
<sequence>MAEPALFADSKKPHVLVIDDDDRIRDLLSRYLKEHGFIVATARDAANADEILKRAFFDVLIVDVMMPGRTGLEFTENLRKSSDIPILLLTALGEAGDRISGLETGADDYLAKPFEPKELLLRLKAILRRRPEKLDAKAGFHLGKWFYDSTLKELQHADEVIRLTSVEGNLLEILATQAGRILSREELARLCGLDGNDRTIDVQVTRLRRKIEDDSRAPRYLQTIRGQGYMLRVEKES</sequence>
<dbReference type="SUPFAM" id="SSF46894">
    <property type="entry name" value="C-terminal effector domain of the bipartite response regulators"/>
    <property type="match status" value="1"/>
</dbReference>
<dbReference type="GO" id="GO:0006355">
    <property type="term" value="P:regulation of DNA-templated transcription"/>
    <property type="evidence" value="ECO:0007669"/>
    <property type="project" value="InterPro"/>
</dbReference>
<dbReference type="PANTHER" id="PTHR48111">
    <property type="entry name" value="REGULATOR OF RPOS"/>
    <property type="match status" value="1"/>
</dbReference>
<dbReference type="Pfam" id="PF00486">
    <property type="entry name" value="Trans_reg_C"/>
    <property type="match status" value="1"/>
</dbReference>
<evidence type="ECO:0000256" key="7">
    <source>
        <dbReference type="PROSITE-ProRule" id="PRU01091"/>
    </source>
</evidence>
<feature type="domain" description="Response regulatory" evidence="8">
    <location>
        <begin position="14"/>
        <end position="127"/>
    </location>
</feature>
<evidence type="ECO:0000256" key="4">
    <source>
        <dbReference type="ARBA" id="ARBA00023125"/>
    </source>
</evidence>
<dbReference type="EMBL" id="QFOT01000100">
    <property type="protein sequence ID" value="PZP54932.1"/>
    <property type="molecule type" value="Genomic_DNA"/>
</dbReference>
<evidence type="ECO:0000313" key="11">
    <source>
        <dbReference type="Proteomes" id="UP000249739"/>
    </source>
</evidence>